<dbReference type="Pfam" id="PF09346">
    <property type="entry name" value="SMI1_KNR4"/>
    <property type="match status" value="1"/>
</dbReference>
<dbReference type="InterPro" id="IPR040964">
    <property type="entry name" value="SBD"/>
</dbReference>
<reference evidence="2 3" key="1">
    <citation type="submission" date="2020-07" db="EMBL/GenBank/DDBJ databases">
        <title>Sequencing the genomes of 1000 actinobacteria strains.</title>
        <authorList>
            <person name="Klenk H.-P."/>
        </authorList>
    </citation>
    <scope>NUCLEOTIDE SEQUENCE [LARGE SCALE GENOMIC DNA]</scope>
    <source>
        <strain evidence="2 3">DSM 44442</strain>
    </source>
</reference>
<dbReference type="Gene3D" id="2.60.120.260">
    <property type="entry name" value="Galactose-binding domain-like"/>
    <property type="match status" value="1"/>
</dbReference>
<dbReference type="Pfam" id="PF17882">
    <property type="entry name" value="SBD"/>
    <property type="match status" value="1"/>
</dbReference>
<evidence type="ECO:0000313" key="2">
    <source>
        <dbReference type="EMBL" id="NYJ36779.1"/>
    </source>
</evidence>
<dbReference type="InterPro" id="IPR037883">
    <property type="entry name" value="Knr4/Smi1-like_sf"/>
</dbReference>
<organism evidence="2 3">
    <name type="scientific">Nocardiopsis aegyptia</name>
    <dbReference type="NCBI Taxonomy" id="220378"/>
    <lineage>
        <taxon>Bacteria</taxon>
        <taxon>Bacillati</taxon>
        <taxon>Actinomycetota</taxon>
        <taxon>Actinomycetes</taxon>
        <taxon>Streptosporangiales</taxon>
        <taxon>Nocardiopsidaceae</taxon>
        <taxon>Nocardiopsis</taxon>
    </lineage>
</organism>
<name>A0A7Z0ER66_9ACTN</name>
<dbReference type="Proteomes" id="UP000572051">
    <property type="component" value="Unassembled WGS sequence"/>
</dbReference>
<evidence type="ECO:0000259" key="1">
    <source>
        <dbReference type="SMART" id="SM00860"/>
    </source>
</evidence>
<dbReference type="InterPro" id="IPR008979">
    <property type="entry name" value="Galactose-bd-like_sf"/>
</dbReference>
<dbReference type="SMART" id="SM00860">
    <property type="entry name" value="SMI1_KNR4"/>
    <property type="match status" value="1"/>
</dbReference>
<dbReference type="RefSeq" id="WP_179826948.1">
    <property type="nucleotide sequence ID" value="NZ_JACCFS010000001.1"/>
</dbReference>
<sequence>MLEHTPALVFHTERQRAGTGEWLPDHRLVVRFEPDAAVPLAQLGWRDLDGAEAVAGFDPAMTTFTGARITPHGTSHAWRGRLAERLPDRPGHWFRVQGGEREPEELRLLIEDGGAPAVRVAWADREGGGGAIVLRTLDLDEARAAGEVTGSVRDARAGNEHRAAGEIALNLLDDTSAKWLSWRDADRLEFTLTEPVHVRHYVLVSANDFADRDPCAWELSGSVDGHTWATLDTRSDEFFPGRHLPRDFHVSGPEADTPYRYLRLEITRNCGGSELQLERVRFFSADRTYESFTGHRYAAGQASAPFAGVVGDLVTGTPHSVEDWRSFLAEFSADMLRALDEGDLYTTSEEQRSASWLGYDGATGEQIAALEQRLGRPLPPGYRAFLAASDGWSTMGTFMYSLRGTATVGWLADLADEALPEEYLEGEELVGPALLVSDEGDAQYWLLDAGDVSPDGEWAAYVWASWYPGLGERHRSFADLVVDERASFEELSGAEGRPVRPEGAEELLAQGRRAALNGRVDDALDTLRRAEEKGSGAAAYLRVVLSAFLDARATHHKLRGLLRRPHVVAEIGTDQVRTEAVPLFLRAAGQDAAGNAAHAIRLLGEIVPDPDLPATVPDSEAWLAAHRAPEPPAFERALDTARDLAARGATDDAWAVIEKALPEWYPPAPHRIAPVVLLTDPALKEVVTPRRAREAVFTPKGERPGAEG</sequence>
<dbReference type="Gene3D" id="3.40.1580.10">
    <property type="entry name" value="SMI1/KNR4-like"/>
    <property type="match status" value="1"/>
</dbReference>
<keyword evidence="3" id="KW-1185">Reference proteome</keyword>
<dbReference type="EMBL" id="JACCFS010000001">
    <property type="protein sequence ID" value="NYJ36779.1"/>
    <property type="molecule type" value="Genomic_DNA"/>
</dbReference>
<evidence type="ECO:0000313" key="3">
    <source>
        <dbReference type="Proteomes" id="UP000572051"/>
    </source>
</evidence>
<proteinExistence type="predicted"/>
<protein>
    <recommendedName>
        <fullName evidence="1">Knr4/Smi1-like domain-containing protein</fullName>
    </recommendedName>
</protein>
<accession>A0A7Z0ER66</accession>
<dbReference type="SUPFAM" id="SSF49785">
    <property type="entry name" value="Galactose-binding domain-like"/>
    <property type="match status" value="1"/>
</dbReference>
<dbReference type="SUPFAM" id="SSF160631">
    <property type="entry name" value="SMI1/KNR4-like"/>
    <property type="match status" value="1"/>
</dbReference>
<dbReference type="AlphaFoldDB" id="A0A7Z0ER66"/>
<dbReference type="InterPro" id="IPR018958">
    <property type="entry name" value="Knr4/Smi1-like_dom"/>
</dbReference>
<gene>
    <name evidence="2" type="ORF">HNR10_004660</name>
</gene>
<comment type="caution">
    <text evidence="2">The sequence shown here is derived from an EMBL/GenBank/DDBJ whole genome shotgun (WGS) entry which is preliminary data.</text>
</comment>
<feature type="domain" description="Knr4/Smi1-like" evidence="1">
    <location>
        <begin position="361"/>
        <end position="483"/>
    </location>
</feature>